<evidence type="ECO:0000256" key="2">
    <source>
        <dbReference type="SAM" id="MobiDB-lite"/>
    </source>
</evidence>
<dbReference type="InterPro" id="IPR007372">
    <property type="entry name" value="Lipid/polyisoprenoid-bd_YceI"/>
</dbReference>
<dbReference type="InterPro" id="IPR036761">
    <property type="entry name" value="TTHA0802/YceI-like_sf"/>
</dbReference>
<reference evidence="5 6" key="1">
    <citation type="submission" date="2020-08" db="EMBL/GenBank/DDBJ databases">
        <title>Genomic Encyclopedia of Type Strains, Phase III (KMG-III): the genomes of soil and plant-associated and newly described type strains.</title>
        <authorList>
            <person name="Whitman W."/>
        </authorList>
    </citation>
    <scope>NUCLEOTIDE SEQUENCE [LARGE SCALE GENOMIC DNA]</scope>
    <source>
        <strain evidence="5 6">CECT 8234</strain>
    </source>
</reference>
<feature type="transmembrane region" description="Helical" evidence="3">
    <location>
        <begin position="7"/>
        <end position="25"/>
    </location>
</feature>
<dbReference type="RefSeq" id="WP_183558596.1">
    <property type="nucleotide sequence ID" value="NZ_CBCSLB010000004.1"/>
</dbReference>
<name>A0A7W5C5M3_9BACL</name>
<evidence type="ECO:0000259" key="4">
    <source>
        <dbReference type="SMART" id="SM00867"/>
    </source>
</evidence>
<dbReference type="SMART" id="SM00867">
    <property type="entry name" value="YceI"/>
    <property type="match status" value="1"/>
</dbReference>
<keyword evidence="3" id="KW-1133">Transmembrane helix</keyword>
<dbReference type="Proteomes" id="UP000518605">
    <property type="component" value="Unassembled WGS sequence"/>
</dbReference>
<accession>A0A7W5C5M3</accession>
<feature type="region of interest" description="Disordered" evidence="2">
    <location>
        <begin position="44"/>
        <end position="70"/>
    </location>
</feature>
<comment type="caution">
    <text evidence="5">The sequence shown here is derived from an EMBL/GenBank/DDBJ whole genome shotgun (WGS) entry which is preliminary data.</text>
</comment>
<dbReference type="EMBL" id="JACHXW010000002">
    <property type="protein sequence ID" value="MBB3150529.1"/>
    <property type="molecule type" value="Genomic_DNA"/>
</dbReference>
<sequence length="244" mass="26079">MKNKKILILAAAIIIVAGGALYYVYDGLTGNHVEIESVIAEAPATDNSGTLEGTSGNAEQEETEAAETSENAADIDGTWAINADSKVYFSVTTSRDTVNYEIGKVTGSWQLNTADPAQTSAVGTVDVTSMDSGNSQRDKHISEAEYLDTAQFPNAEFKAISFEGLPSEWKSGEVYDVSIKGELTVKGITKEVAFAGKTSYDGGSLKLEANTVVTFGDFGMKNPHTVVMETENNLTIELRLLLSK</sequence>
<keyword evidence="3" id="KW-0472">Membrane</keyword>
<feature type="domain" description="Lipid/polyisoprenoid-binding YceI-like" evidence="4">
    <location>
        <begin position="78"/>
        <end position="243"/>
    </location>
</feature>
<protein>
    <submittedName>
        <fullName evidence="5">Polyisoprenoid-binding protein YceI</fullName>
    </submittedName>
</protein>
<keyword evidence="6" id="KW-1185">Reference proteome</keyword>
<dbReference type="Pfam" id="PF04264">
    <property type="entry name" value="YceI"/>
    <property type="match status" value="1"/>
</dbReference>
<dbReference type="SUPFAM" id="SSF101874">
    <property type="entry name" value="YceI-like"/>
    <property type="match status" value="1"/>
</dbReference>
<evidence type="ECO:0000256" key="3">
    <source>
        <dbReference type="SAM" id="Phobius"/>
    </source>
</evidence>
<evidence type="ECO:0000313" key="6">
    <source>
        <dbReference type="Proteomes" id="UP000518605"/>
    </source>
</evidence>
<feature type="compositionally biased region" description="Polar residues" evidence="2">
    <location>
        <begin position="45"/>
        <end position="56"/>
    </location>
</feature>
<dbReference type="Gene3D" id="2.40.128.110">
    <property type="entry name" value="Lipid/polyisoprenoid-binding, YceI-like"/>
    <property type="match status" value="1"/>
</dbReference>
<comment type="similarity">
    <text evidence="1">Belongs to the UPF0312 family.</text>
</comment>
<evidence type="ECO:0000313" key="5">
    <source>
        <dbReference type="EMBL" id="MBB3150529.1"/>
    </source>
</evidence>
<dbReference type="AlphaFoldDB" id="A0A7W5C5M3"/>
<gene>
    <name evidence="5" type="ORF">FHS16_000563</name>
</gene>
<keyword evidence="3" id="KW-0812">Transmembrane</keyword>
<dbReference type="PANTHER" id="PTHR34406">
    <property type="entry name" value="PROTEIN YCEI"/>
    <property type="match status" value="1"/>
</dbReference>
<evidence type="ECO:0000256" key="1">
    <source>
        <dbReference type="ARBA" id="ARBA00008812"/>
    </source>
</evidence>
<organism evidence="5 6">
    <name type="scientific">Paenibacillus endophyticus</name>
    <dbReference type="NCBI Taxonomy" id="1294268"/>
    <lineage>
        <taxon>Bacteria</taxon>
        <taxon>Bacillati</taxon>
        <taxon>Bacillota</taxon>
        <taxon>Bacilli</taxon>
        <taxon>Bacillales</taxon>
        <taxon>Paenibacillaceae</taxon>
        <taxon>Paenibacillus</taxon>
    </lineage>
</organism>
<dbReference type="PANTHER" id="PTHR34406:SF1">
    <property type="entry name" value="PROTEIN YCEI"/>
    <property type="match status" value="1"/>
</dbReference>
<proteinExistence type="inferred from homology"/>